<evidence type="ECO:0000313" key="2">
    <source>
        <dbReference type="Proteomes" id="UP000006729"/>
    </source>
</evidence>
<organism evidence="1 2">
    <name type="scientific">Populus trichocarpa</name>
    <name type="common">Western balsam poplar</name>
    <name type="synonym">Populus balsamifera subsp. trichocarpa</name>
    <dbReference type="NCBI Taxonomy" id="3694"/>
    <lineage>
        <taxon>Eukaryota</taxon>
        <taxon>Viridiplantae</taxon>
        <taxon>Streptophyta</taxon>
        <taxon>Embryophyta</taxon>
        <taxon>Tracheophyta</taxon>
        <taxon>Spermatophyta</taxon>
        <taxon>Magnoliopsida</taxon>
        <taxon>eudicotyledons</taxon>
        <taxon>Gunneridae</taxon>
        <taxon>Pentapetalae</taxon>
        <taxon>rosids</taxon>
        <taxon>fabids</taxon>
        <taxon>Malpighiales</taxon>
        <taxon>Salicaceae</taxon>
        <taxon>Saliceae</taxon>
        <taxon>Populus</taxon>
    </lineage>
</organism>
<evidence type="ECO:0000313" key="1">
    <source>
        <dbReference type="EMBL" id="KAI9378475.1"/>
    </source>
</evidence>
<comment type="caution">
    <text evidence="1">The sequence shown here is derived from an EMBL/GenBank/DDBJ whole genome shotgun (WGS) entry which is preliminary data.</text>
</comment>
<gene>
    <name evidence="1" type="ORF">POPTR_018G100801v4</name>
</gene>
<reference evidence="1 2" key="1">
    <citation type="journal article" date="2006" name="Science">
        <title>The genome of black cottonwood, Populus trichocarpa (Torr. &amp; Gray).</title>
        <authorList>
            <person name="Tuskan G.A."/>
            <person name="Difazio S."/>
            <person name="Jansson S."/>
            <person name="Bohlmann J."/>
            <person name="Grigoriev I."/>
            <person name="Hellsten U."/>
            <person name="Putnam N."/>
            <person name="Ralph S."/>
            <person name="Rombauts S."/>
            <person name="Salamov A."/>
            <person name="Schein J."/>
            <person name="Sterck L."/>
            <person name="Aerts A."/>
            <person name="Bhalerao R.R."/>
            <person name="Bhalerao R.P."/>
            <person name="Blaudez D."/>
            <person name="Boerjan W."/>
            <person name="Brun A."/>
            <person name="Brunner A."/>
            <person name="Busov V."/>
            <person name="Campbell M."/>
            <person name="Carlson J."/>
            <person name="Chalot M."/>
            <person name="Chapman J."/>
            <person name="Chen G.L."/>
            <person name="Cooper D."/>
            <person name="Coutinho P.M."/>
            <person name="Couturier J."/>
            <person name="Covert S."/>
            <person name="Cronk Q."/>
            <person name="Cunningham R."/>
            <person name="Davis J."/>
            <person name="Degroeve S."/>
            <person name="Dejardin A."/>
            <person name="Depamphilis C."/>
            <person name="Detter J."/>
            <person name="Dirks B."/>
            <person name="Dubchak I."/>
            <person name="Duplessis S."/>
            <person name="Ehlting J."/>
            <person name="Ellis B."/>
            <person name="Gendler K."/>
            <person name="Goodstein D."/>
            <person name="Gribskov M."/>
            <person name="Grimwood J."/>
            <person name="Groover A."/>
            <person name="Gunter L."/>
            <person name="Hamberger B."/>
            <person name="Heinze B."/>
            <person name="Helariutta Y."/>
            <person name="Henrissat B."/>
            <person name="Holligan D."/>
            <person name="Holt R."/>
            <person name="Huang W."/>
            <person name="Islam-Faridi N."/>
            <person name="Jones S."/>
            <person name="Jones-Rhoades M."/>
            <person name="Jorgensen R."/>
            <person name="Joshi C."/>
            <person name="Kangasjarvi J."/>
            <person name="Karlsson J."/>
            <person name="Kelleher C."/>
            <person name="Kirkpatrick R."/>
            <person name="Kirst M."/>
            <person name="Kohler A."/>
            <person name="Kalluri U."/>
            <person name="Larimer F."/>
            <person name="Leebens-Mack J."/>
            <person name="Leple J.C."/>
            <person name="Locascio P."/>
            <person name="Lou Y."/>
            <person name="Lucas S."/>
            <person name="Martin F."/>
            <person name="Montanini B."/>
            <person name="Napoli C."/>
            <person name="Nelson D.R."/>
            <person name="Nelson C."/>
            <person name="Nieminen K."/>
            <person name="Nilsson O."/>
            <person name="Pereda V."/>
            <person name="Peter G."/>
            <person name="Philippe R."/>
            <person name="Pilate G."/>
            <person name="Poliakov A."/>
            <person name="Razumovskaya J."/>
            <person name="Richardson P."/>
            <person name="Rinaldi C."/>
            <person name="Ritland K."/>
            <person name="Rouze P."/>
            <person name="Ryaboy D."/>
            <person name="Schmutz J."/>
            <person name="Schrader J."/>
            <person name="Segerman B."/>
            <person name="Shin H."/>
            <person name="Siddiqui A."/>
            <person name="Sterky F."/>
            <person name="Terry A."/>
            <person name="Tsai C.J."/>
            <person name="Uberbacher E."/>
            <person name="Unneberg P."/>
            <person name="Vahala J."/>
            <person name="Wall K."/>
            <person name="Wessler S."/>
            <person name="Yang G."/>
            <person name="Yin T."/>
            <person name="Douglas C."/>
            <person name="Marra M."/>
            <person name="Sandberg G."/>
            <person name="Van de Peer Y."/>
            <person name="Rokhsar D."/>
        </authorList>
    </citation>
    <scope>NUCLEOTIDE SEQUENCE [LARGE SCALE GENOMIC DNA]</scope>
    <source>
        <strain evidence="2">cv. Nisqually</strain>
    </source>
</reference>
<accession>A0ACC0RPK1</accession>
<dbReference type="EMBL" id="CM009307">
    <property type="protein sequence ID" value="KAI9378475.1"/>
    <property type="molecule type" value="Genomic_DNA"/>
</dbReference>
<dbReference type="Proteomes" id="UP000006729">
    <property type="component" value="Chromosome 18"/>
</dbReference>
<name>A0ACC0RPK1_POPTR</name>
<proteinExistence type="predicted"/>
<keyword evidence="2" id="KW-1185">Reference proteome</keyword>
<sequence>MYICFLKGELYSLHFLLQVLVLMLLIAYMALPNVLLKRIIGRHALDHLADINFLPFSAKL</sequence>
<protein>
    <submittedName>
        <fullName evidence="1">Uncharacterized protein</fullName>
    </submittedName>
</protein>